<feature type="signal peptide" evidence="1">
    <location>
        <begin position="1"/>
        <end position="17"/>
    </location>
</feature>
<dbReference type="EMBL" id="CAJJDP010000024">
    <property type="protein sequence ID" value="CAD8150706.1"/>
    <property type="molecule type" value="Genomic_DNA"/>
</dbReference>
<keyword evidence="3" id="KW-1185">Reference proteome</keyword>
<dbReference type="OMA" id="DINRANC"/>
<gene>
    <name evidence="2" type="ORF">POCTA_138.1.T0240078</name>
</gene>
<proteinExistence type="predicted"/>
<evidence type="ECO:0000256" key="1">
    <source>
        <dbReference type="SAM" id="SignalP"/>
    </source>
</evidence>
<name>A0A8S1THK4_PAROT</name>
<sequence length="3358" mass="374228">MVLPRFFLLCLIFFVGSTMFCNYYPMDAKACISKTDGIMCEFSQFENACLETSITSYGCEPTLNKLACLNQLSNPDDSEATCIFTSKCQPAKKQHFKNLGCSIKYSKYGCMNALKKDCIWNNGCYEYGNEIPLGDDCSQIFDESVTPSLCQKIQNIQCMSSGFKGDYQCVAVTEQLLSKISCDQLGLNQQGCTQITTKDQACIFENNQCKNVISTYPQKCGLLLNRLGCLQIINPKLKCQWKNNACMNFIDTNQSCEQITEVNSIVCSGFDGICLYDSTNKKCVNPTSNQLEKIKCNTYGLTKQACLQIKNQYCTFFKGICQEMSLSDLKVYQCKMDLNEDACINIQTQFQYCKWDGVECTRIQLNQDINCPLDSLNAESKVNGNVCQSISKPGVTCKYNSTTHLCVRSTEKDYCNSSFLNLQGCVSITTAGYSCQWTKDGCVNVKIVANKTQCESLGFANAISCSQVYENNTLGCYYDPSYQQCKSIILKEEEVFLNTIFCSDTKFGYNKSICASITTPGQVCRWYQNQCSQIKSKEQIAQIQCIQLQFVNKYACGLVEYGKEPCRYLDLQKGCVNSIVGNMNCLTPGLNSYACAVASGSCYFDTSSNSCQYVSNPYQQQTQLTAAAKAELLSTMTCDASSPTIDICAQIVTVGQICSWSFRTNRCQNQFVAFNSLCSNFSGQNAVVNANTCAAIENEFPDYDPIGGAKVDINRANCKFNSKTSNCEVNKDSCSTPCCTEPEKIGINAHSCSKYSSKDANTYCFFNNDLRCQQLTALDVGIVNADTAKIYFNANQFKCSQMSINSCFMITWSSKQRCYFNGSSCVNINYANYPDFSVFTTAPKLMNQYACLGIEAARTTKNTKKYFTYDSTANKCNSQDAPTDKESCEQIIGNRNLCLATIITVGDGYCKWDPTNLKCITIPKDEFLQINTCNYNQNKQACINHANLGCQFNNDTDRCIDAQTDVSCISFEATGQVSSSVCLNVSKAKEMCKFDESFKCVAHDVDAVKCDIKGGNSIACYYKTNSNQCRWDPKSLKCYENKTSIDLLGCNDNLNKNLCLKVTKEPCVWDISQYKCLKLDAFDSSSFSKIESGSEFNKQTCMSLIGNSYYHNVVTDSDGVDSQLCSILSSQMSTCNQYYANKQSCLLQTRGISCFYDANETDLSKRCKPFTAEQSSCTTATLINIQVCMDIPKQCQFNTTSLLCLSTTIQETDLCSDLKNKSGQYYNKLACSSINSLISGTDNKSQCYDKKDSQQTCNHEKYCYWNSNTYTCDIKILHAISMGSEKQCEDQTVTDPDTNETTTTEVCTDVPKCQNDQNKDALYVKECSYRYSKALCLEMSDTKCYFDLDQGGCNPLTQNERKLPSCDSVYNVAQNNCLESQSRYALCKVESSSETYPTNCKTLERTVIKCTSNSVLTSSYKCADVPAQSISKGACANAIDICRYEGGKCVTSISKDGSCTPACDSSFSKKMCVYCGCDFDTLGYCQIAPIQLFPQLSEINLTLTSENNETEVKTNKYFLCYEVNLLNSSKAEQVCGRVSQSCIYTNMCVDATGYSCSQLVDQTVTEKACVRCAGDLVVYDSNTQRCKLLSGKKSSSCDKLNQLACLQSTTVGCKWLNYTCQQFTTADNSDCSIYNTVSCSNVPNCWVNPDTNLCTTYIESLGNCSQLPNQNLCRISNAQACIWDSTSSSCKDATMDSNYTCDKANKYGCLNNKTYPCGWLNSNQCQAITLDPANFVSCSDFLGSDANPPLYFNAQICSQLVITTKDASKSCFRDLNYQCREPIITDTFTCTTPGLNKYSCINLANSNCKYDNNQCQPQPSYDVGCLDNLSIGACINQKKTCKFTEGVCSDFTVAKIDDFLKSDVKYPYSISVCSKLDSSSETYKESFIYNTILQSCIQITNRSPYISDCTLPGINKFACLTKTNTFCSYANNQCQSQTKTSLQQILACSDTLNWYSCSMIVTDKGTLCKFKDNKCQDVDDKLDTCQSLQDQGAIVSSSVCASRTDLPCRLNAQTNQCKVIANGDVYVCKESGLNLIGCQFKTQGSLCIFQGGKCQNSFGNTNCKDLVNKDKCLSIRTKKQFCYFDDILGCQDVVINSDISKCGIYNKQTNPLVCALATAQDSTACYYNDNEKKCQEFTTETVTDWANRISFNSKACQLYEADSKLTYWKDECLEIPTQQLLYLDCDSQANRLGCINITNPNAQCIFNKTTKKCEKVTDFTQACVSYENINSSIICEKPTDSGCYFSTSEFKCVKLIPEDEVDCSVQTNGYNKIACATNKGCVFSDHCYLKEEGEFSVCSDATNNKANCQAVKYEACQFKENSCTLISDTSSIKCQDAVNIFGCQNVTTDGVYCQFIDEQCQEINPLTIKDTGCTEVGIINSFMFCEQVSVEDEQCKYDIKKKQCVLTEPTDEFSCNRGLNPLACLNKTTQSLQCRFWNYCYGPNFQILNCDPLLVADCCTLASNLESCLFQSTFNCVWTNKCQKYTANQTDCNLIENASRNICTSINSSFCIFDTTIKKCRSIIPTNCDQAQTPSQCKMIQGLPCYWNSEVDQCEYKEKQLYDECQDIESASGNMRACLDVERPGQLCQFVDNQCKTFNEVPNQNNCLNNINKVSCTQQIKNECFWDLQTIKIKKTTLAKQETEIIIGECKVFKEFDTWNCSDQLSYVACLKITTKGVQCYWNDEQCQAIPIIKGDVITPNTYVLINSNACALVNNGDMVRYNSDTLSCIKETDFNNLTCFPMTPGLNKQACVKNTLQKCSWDEKNRTCVFEAKRLLVEEQLQSHRLLQSTTCKRDGLGPQLCSQLSLQLPCGSGEIGCDLIDINTAVCSDKGLNKYACLNLKTGPCAWMEDSDGNFVCQDYIPFTSCESVLIDVNSSVCSYVVDDACVYNQTLNKCQIPTQTYTKCDVDGINSVACSSINGCIFKNQKCQSQDPNVNVLCNQAESANYQVCTLAIDRCKYSDLTHGCIKSTITDNCNTLGLSALGCNVLDECKWSDSKCQCLAYLEQFPVCSTILEYNKCENLDYCFFEVSESKTNKDITQYLKNTNYGTCRDKKCSDMIVSECQGTVIGDTTCYLNTKSQCSPANSCNELIATSLDCSTYKINNQRCKNKASLTGCENLNCNYLDQTTCEQFINECVFVGYCKIRSCEYMGKTQCLQSDCDWDDQQEKCTLQLDCSQISTSDNCILKKQQGTQCAWIATLNKVEECTSTGCRYLGISQGDCMGTHIGTDVCVQMNDFSCVSCEEIKDSCICLNQSLFCSYDNLNKKCRSKSCQHHNQDDCPSTHCRFNNSSKICQPLCQYNYNQLQCNQADECVWDSINKICASHLSNVVAPQINLPAPNNAYILMPIFLTIVMNL</sequence>
<protein>
    <submittedName>
        <fullName evidence="2">Uncharacterized protein</fullName>
    </submittedName>
</protein>
<dbReference type="Proteomes" id="UP000683925">
    <property type="component" value="Unassembled WGS sequence"/>
</dbReference>
<keyword evidence="1" id="KW-0732">Signal</keyword>
<dbReference type="OrthoDB" id="297681at2759"/>
<comment type="caution">
    <text evidence="2">The sequence shown here is derived from an EMBL/GenBank/DDBJ whole genome shotgun (WGS) entry which is preliminary data.</text>
</comment>
<reference evidence="2" key="1">
    <citation type="submission" date="2021-01" db="EMBL/GenBank/DDBJ databases">
        <authorList>
            <consortium name="Genoscope - CEA"/>
            <person name="William W."/>
        </authorList>
    </citation>
    <scope>NUCLEOTIDE SEQUENCE</scope>
</reference>
<evidence type="ECO:0000313" key="3">
    <source>
        <dbReference type="Proteomes" id="UP000683925"/>
    </source>
</evidence>
<organism evidence="2 3">
    <name type="scientific">Paramecium octaurelia</name>
    <dbReference type="NCBI Taxonomy" id="43137"/>
    <lineage>
        <taxon>Eukaryota</taxon>
        <taxon>Sar</taxon>
        <taxon>Alveolata</taxon>
        <taxon>Ciliophora</taxon>
        <taxon>Intramacronucleata</taxon>
        <taxon>Oligohymenophorea</taxon>
        <taxon>Peniculida</taxon>
        <taxon>Parameciidae</taxon>
        <taxon>Paramecium</taxon>
    </lineage>
</organism>
<evidence type="ECO:0000313" key="2">
    <source>
        <dbReference type="EMBL" id="CAD8150706.1"/>
    </source>
</evidence>
<feature type="chain" id="PRO_5035778749" evidence="1">
    <location>
        <begin position="18"/>
        <end position="3358"/>
    </location>
</feature>
<accession>A0A8S1THK4</accession>